<organism evidence="3 4">
    <name type="scientific">Ampelomyces quisqualis</name>
    <name type="common">Powdery mildew agent</name>
    <dbReference type="NCBI Taxonomy" id="50730"/>
    <lineage>
        <taxon>Eukaryota</taxon>
        <taxon>Fungi</taxon>
        <taxon>Dikarya</taxon>
        <taxon>Ascomycota</taxon>
        <taxon>Pezizomycotina</taxon>
        <taxon>Dothideomycetes</taxon>
        <taxon>Pleosporomycetidae</taxon>
        <taxon>Pleosporales</taxon>
        <taxon>Pleosporineae</taxon>
        <taxon>Phaeosphaeriaceae</taxon>
        <taxon>Ampelomyces</taxon>
    </lineage>
</organism>
<feature type="compositionally biased region" description="Polar residues" evidence="1">
    <location>
        <begin position="179"/>
        <end position="188"/>
    </location>
</feature>
<feature type="compositionally biased region" description="Low complexity" evidence="1">
    <location>
        <begin position="224"/>
        <end position="239"/>
    </location>
</feature>
<dbReference type="EMBL" id="ML979139">
    <property type="protein sequence ID" value="KAF1913299.1"/>
    <property type="molecule type" value="Genomic_DNA"/>
</dbReference>
<feature type="compositionally biased region" description="Acidic residues" evidence="1">
    <location>
        <begin position="253"/>
        <end position="266"/>
    </location>
</feature>
<feature type="signal peptide" evidence="2">
    <location>
        <begin position="1"/>
        <end position="15"/>
    </location>
</feature>
<dbReference type="Proteomes" id="UP000800096">
    <property type="component" value="Unassembled WGS sequence"/>
</dbReference>
<evidence type="ECO:0000313" key="4">
    <source>
        <dbReference type="Proteomes" id="UP000800096"/>
    </source>
</evidence>
<name>A0A6A5QD68_AMPQU</name>
<reference evidence="3" key="1">
    <citation type="journal article" date="2020" name="Stud. Mycol.">
        <title>101 Dothideomycetes genomes: a test case for predicting lifestyles and emergence of pathogens.</title>
        <authorList>
            <person name="Haridas S."/>
            <person name="Albert R."/>
            <person name="Binder M."/>
            <person name="Bloem J."/>
            <person name="Labutti K."/>
            <person name="Salamov A."/>
            <person name="Andreopoulos B."/>
            <person name="Baker S."/>
            <person name="Barry K."/>
            <person name="Bills G."/>
            <person name="Bluhm B."/>
            <person name="Cannon C."/>
            <person name="Castanera R."/>
            <person name="Culley D."/>
            <person name="Daum C."/>
            <person name="Ezra D."/>
            <person name="Gonzalez J."/>
            <person name="Henrissat B."/>
            <person name="Kuo A."/>
            <person name="Liang C."/>
            <person name="Lipzen A."/>
            <person name="Lutzoni F."/>
            <person name="Magnuson J."/>
            <person name="Mondo S."/>
            <person name="Nolan M."/>
            <person name="Ohm R."/>
            <person name="Pangilinan J."/>
            <person name="Park H.-J."/>
            <person name="Ramirez L."/>
            <person name="Alfaro M."/>
            <person name="Sun H."/>
            <person name="Tritt A."/>
            <person name="Yoshinaga Y."/>
            <person name="Zwiers L.-H."/>
            <person name="Turgeon B."/>
            <person name="Goodwin S."/>
            <person name="Spatafora J."/>
            <person name="Crous P."/>
            <person name="Grigoriev I."/>
        </authorList>
    </citation>
    <scope>NUCLEOTIDE SEQUENCE</scope>
    <source>
        <strain evidence="3">HMLAC05119</strain>
    </source>
</reference>
<gene>
    <name evidence="3" type="ORF">BDU57DRAFT_350975</name>
</gene>
<proteinExistence type="predicted"/>
<evidence type="ECO:0000313" key="3">
    <source>
        <dbReference type="EMBL" id="KAF1913299.1"/>
    </source>
</evidence>
<feature type="region of interest" description="Disordered" evidence="1">
    <location>
        <begin position="224"/>
        <end position="300"/>
    </location>
</feature>
<feature type="region of interest" description="Disordered" evidence="1">
    <location>
        <begin position="84"/>
        <end position="164"/>
    </location>
</feature>
<sequence>MKSALVLSLASSSLAMPFRNAIESILGTNIEKRQLGLGPMFTMPENPLASFSPVIHGPVVSLPPLPDHHVPAMPSPLNTDAFNPFSINPLMPTAPSSTGTLQPIDPTDSPSLTLQPSTKSSVDVPQCTGAPVATGAHSSPSLNSGVTSNSTMPATATSPFGTDVTSLTTSATTTVMSGPASSTKSTFDTVSTAPTPVTVTVTRGATTDPTPATVTVTLDATTSATSSLATDTTLPTTPTQTMPGATSTATPEPVDDDDDAPTDDADQNTPVTKSSVDDKAAGNDKAHDDDDNDDDDTSNKVHDWLHMAEDIFDLAT</sequence>
<feature type="chain" id="PRO_5025545238" evidence="2">
    <location>
        <begin position="16"/>
        <end position="316"/>
    </location>
</feature>
<dbReference type="AlphaFoldDB" id="A0A6A5QD68"/>
<keyword evidence="4" id="KW-1185">Reference proteome</keyword>
<feature type="compositionally biased region" description="Polar residues" evidence="1">
    <location>
        <begin position="108"/>
        <end position="123"/>
    </location>
</feature>
<accession>A0A6A5QD68</accession>
<feature type="region of interest" description="Disordered" evidence="1">
    <location>
        <begin position="173"/>
        <end position="192"/>
    </location>
</feature>
<keyword evidence="2" id="KW-0732">Signal</keyword>
<feature type="compositionally biased region" description="Basic and acidic residues" evidence="1">
    <location>
        <begin position="275"/>
        <end position="288"/>
    </location>
</feature>
<evidence type="ECO:0000256" key="1">
    <source>
        <dbReference type="SAM" id="MobiDB-lite"/>
    </source>
</evidence>
<feature type="compositionally biased region" description="Polar residues" evidence="1">
    <location>
        <begin position="136"/>
        <end position="160"/>
    </location>
</feature>
<protein>
    <submittedName>
        <fullName evidence="3">Uncharacterized protein</fullName>
    </submittedName>
</protein>
<evidence type="ECO:0000256" key="2">
    <source>
        <dbReference type="SAM" id="SignalP"/>
    </source>
</evidence>